<name>A0A6C0I893_9ZZZZ</name>
<evidence type="ECO:0000256" key="1">
    <source>
        <dbReference type="SAM" id="Coils"/>
    </source>
</evidence>
<dbReference type="GO" id="GO:0003677">
    <property type="term" value="F:DNA binding"/>
    <property type="evidence" value="ECO:0007669"/>
    <property type="project" value="InterPro"/>
</dbReference>
<dbReference type="InterPro" id="IPR018879">
    <property type="entry name" value="MSV199_dom"/>
</dbReference>
<feature type="coiled-coil region" evidence="1">
    <location>
        <begin position="333"/>
        <end position="386"/>
    </location>
</feature>
<dbReference type="InterPro" id="IPR043928">
    <property type="entry name" value="DNVP"/>
</dbReference>
<proteinExistence type="predicted"/>
<dbReference type="GO" id="GO:0051276">
    <property type="term" value="P:chromosome organization"/>
    <property type="evidence" value="ECO:0007669"/>
    <property type="project" value="InterPro"/>
</dbReference>
<dbReference type="Pfam" id="PF10553">
    <property type="entry name" value="MSV199"/>
    <property type="match status" value="1"/>
</dbReference>
<dbReference type="Pfam" id="PF19060">
    <property type="entry name" value="DVNP"/>
    <property type="match status" value="1"/>
</dbReference>
<feature type="domain" description="MSV199" evidence="2">
    <location>
        <begin position="121"/>
        <end position="170"/>
    </location>
</feature>
<protein>
    <recommendedName>
        <fullName evidence="2">MSV199 domain-containing protein</fullName>
    </recommendedName>
</protein>
<evidence type="ECO:0000259" key="2">
    <source>
        <dbReference type="Pfam" id="PF10553"/>
    </source>
</evidence>
<evidence type="ECO:0000313" key="3">
    <source>
        <dbReference type="EMBL" id="QHT88820.1"/>
    </source>
</evidence>
<dbReference type="EMBL" id="MN740124">
    <property type="protein sequence ID" value="QHT88820.1"/>
    <property type="molecule type" value="Genomic_DNA"/>
</dbReference>
<organism evidence="3">
    <name type="scientific">viral metagenome</name>
    <dbReference type="NCBI Taxonomy" id="1070528"/>
    <lineage>
        <taxon>unclassified sequences</taxon>
        <taxon>metagenomes</taxon>
        <taxon>organismal metagenomes</taxon>
    </lineage>
</organism>
<accession>A0A6C0I893</accession>
<dbReference type="AlphaFoldDB" id="A0A6C0I893"/>
<sequence>MSELNIVDLIENNPITRLTNTYQNKLLVKIKDNFDDTEQQLFISSFYCYLNYNKTDFIIDLDNVWVWLGFSQKDAAKRVLEKNFKLDIDYKIFAPPTCGAKKMLEKNFKLDIDYKCLLSLEVKQTNVGRGGHNKEKIMLNIRTFKMLCLKAGTKKASQIHEYYLKLEETLQEVIEEESNELKQQLESKDLQIKSQEEKLNDNENTKIALKEKTILEHFPNNTQCIYYGTIDNLSNNGEKLVKFGNSNNLKNRIYSHKHTYSNFRLINAFKVDNKLQIENAIKEHNGLNEKRREITIKNKKFNELLTIQNMSFNELDKIIKEIIKDIEFSPENYTKILEENKILKKQIDQMNKTNHTNTVVLLTVENNRLKQENIKIMKKYNKLKVQKGILCDDILLQEEPEPVKHEDIGNYTEVINKLKFFTKNIDGTYNIGGNTYNSVYGSRQDVWDGKAYQTTGKLIKQDFILGKYGKIISKTKSIQSFVSNNLFKSVNNE</sequence>
<feature type="coiled-coil region" evidence="1">
    <location>
        <begin position="164"/>
        <end position="212"/>
    </location>
</feature>
<reference evidence="3" key="1">
    <citation type="journal article" date="2020" name="Nature">
        <title>Giant virus diversity and host interactions through global metagenomics.</title>
        <authorList>
            <person name="Schulz F."/>
            <person name="Roux S."/>
            <person name="Paez-Espino D."/>
            <person name="Jungbluth S."/>
            <person name="Walsh D.A."/>
            <person name="Denef V.J."/>
            <person name="McMahon K.D."/>
            <person name="Konstantinidis K.T."/>
            <person name="Eloe-Fadrosh E.A."/>
            <person name="Kyrpides N.C."/>
            <person name="Woyke T."/>
        </authorList>
    </citation>
    <scope>NUCLEOTIDE SEQUENCE</scope>
    <source>
        <strain evidence="3">GVMAG-M-3300023184-51</strain>
    </source>
</reference>
<keyword evidence="1" id="KW-0175">Coiled coil</keyword>